<evidence type="ECO:0000313" key="3">
    <source>
        <dbReference type="Proteomes" id="UP000006844"/>
    </source>
</evidence>
<dbReference type="RefSeq" id="WP_013567191.1">
    <property type="nucleotide sequence ID" value="NC_014963.1"/>
</dbReference>
<feature type="transmembrane region" description="Helical" evidence="1">
    <location>
        <begin position="348"/>
        <end position="366"/>
    </location>
</feature>
<feature type="transmembrane region" description="Helical" evidence="1">
    <location>
        <begin position="152"/>
        <end position="182"/>
    </location>
</feature>
<feature type="transmembrane region" description="Helical" evidence="1">
    <location>
        <begin position="372"/>
        <end position="391"/>
    </location>
</feature>
<keyword evidence="1" id="KW-1133">Transmembrane helix</keyword>
<dbReference type="AlphaFoldDB" id="E8V4Q4"/>
<accession>E8V4Q4</accession>
<evidence type="ECO:0000313" key="2">
    <source>
        <dbReference type="EMBL" id="ADV81458.1"/>
    </source>
</evidence>
<feature type="transmembrane region" description="Helical" evidence="1">
    <location>
        <begin position="12"/>
        <end position="28"/>
    </location>
</feature>
<dbReference type="HOGENOM" id="CLU_480537_0_0_0"/>
<organism evidence="2 3">
    <name type="scientific">Terriglobus saanensis (strain ATCC BAA-1853 / DSM 23119 / SP1PR4)</name>
    <dbReference type="NCBI Taxonomy" id="401053"/>
    <lineage>
        <taxon>Bacteria</taxon>
        <taxon>Pseudomonadati</taxon>
        <taxon>Acidobacteriota</taxon>
        <taxon>Terriglobia</taxon>
        <taxon>Terriglobales</taxon>
        <taxon>Acidobacteriaceae</taxon>
        <taxon>Terriglobus</taxon>
    </lineage>
</organism>
<dbReference type="KEGG" id="tsa:AciPR4_0624"/>
<feature type="transmembrane region" description="Helical" evidence="1">
    <location>
        <begin position="321"/>
        <end position="341"/>
    </location>
</feature>
<dbReference type="Proteomes" id="UP000006844">
    <property type="component" value="Chromosome"/>
</dbReference>
<evidence type="ECO:0008006" key="4">
    <source>
        <dbReference type="Google" id="ProtNLM"/>
    </source>
</evidence>
<feature type="transmembrane region" description="Helical" evidence="1">
    <location>
        <begin position="48"/>
        <end position="68"/>
    </location>
</feature>
<feature type="transmembrane region" description="Helical" evidence="1">
    <location>
        <begin position="194"/>
        <end position="214"/>
    </location>
</feature>
<protein>
    <recommendedName>
        <fullName evidence="4">Glycosyltransferase RgtA/B/C/D-like domain-containing protein</fullName>
    </recommendedName>
</protein>
<sequence>MALRFVPRRWVAFLMVVGAATVFVAPFAHAPSQQVASVSYVAGCDNRIASMGLALLSLTVMALVWRLFTPAEIPGEGRRLPPALVFWSMAFTVVFTLTLGWAIHRSDVRFAESNYFLNRIQNILDFRMKIYRDLEFPYGPMLLYPSVWMYRLFAPLGMSVVTAYFATLAVMNVAGIAMVAYLVNRLPMLYRWRVLLFAACVLLQTNTLAGPNYSLYKFALPFAGMVWASRRGGYWTQFGAFVLAELSVLLVSPELGVGMTVGVMTYAAVRFFRGQRRAAVLLLAPVAAVVLFLAGFGRAFLDRLGQASNGALNLIPEPSPHLFVFIFAIVFLVPVMIGWMLRGRAESAALMAGVYLLSMGMLPGALGRCDPLHVFFYGFGFFVLTFVAIGAYSRRAQAVWATVFVLFAVQVQATNLKVAQPSLRALSHGHGADDSSEISELRAVTGGTPISTPEIYAVPVRLEEQMRAEGMFVPDYYPGLAEVWDAAGEKRAIAAMRSERWALVANNDGTFSETLPNTPIKLVMRFGYRYKARHTPFELGTLLHEELRTRWTPVKTFGGLTLYRQLP</sequence>
<feature type="transmembrane region" description="Helical" evidence="1">
    <location>
        <begin position="234"/>
        <end position="267"/>
    </location>
</feature>
<feature type="transmembrane region" description="Helical" evidence="1">
    <location>
        <begin position="279"/>
        <end position="301"/>
    </location>
</feature>
<dbReference type="eggNOG" id="ENOG50342G0">
    <property type="taxonomic scope" value="Bacteria"/>
</dbReference>
<evidence type="ECO:0000256" key="1">
    <source>
        <dbReference type="SAM" id="Phobius"/>
    </source>
</evidence>
<reference evidence="2 3" key="1">
    <citation type="journal article" date="2012" name="Stand. Genomic Sci.">
        <title>Complete genome sequence of Terriglobus saanensis type strain SP1PR4(T), an Acidobacteria from tundra soil.</title>
        <authorList>
            <person name="Rawat S.R."/>
            <person name="Mannisto M.K."/>
            <person name="Starovoytov V."/>
            <person name="Goodwin L."/>
            <person name="Nolan M."/>
            <person name="Hauser L."/>
            <person name="Land M."/>
            <person name="Davenport K.W."/>
            <person name="Woyke T."/>
            <person name="Haggblom M.M."/>
        </authorList>
    </citation>
    <scope>NUCLEOTIDE SEQUENCE</scope>
    <source>
        <strain evidence="3">ATCC BAA-1853 / DSM 23119 / SP1PR4</strain>
    </source>
</reference>
<gene>
    <name evidence="2" type="ordered locus">AciPR4_0624</name>
</gene>
<feature type="transmembrane region" description="Helical" evidence="1">
    <location>
        <begin position="80"/>
        <end position="103"/>
    </location>
</feature>
<keyword evidence="3" id="KW-1185">Reference proteome</keyword>
<keyword evidence="1" id="KW-0812">Transmembrane</keyword>
<dbReference type="EMBL" id="CP002467">
    <property type="protein sequence ID" value="ADV81458.1"/>
    <property type="molecule type" value="Genomic_DNA"/>
</dbReference>
<keyword evidence="1" id="KW-0472">Membrane</keyword>
<name>E8V4Q4_TERSS</name>
<proteinExistence type="predicted"/>